<keyword evidence="3" id="KW-1185">Reference proteome</keyword>
<comment type="caution">
    <text evidence="2">The sequence shown here is derived from an EMBL/GenBank/DDBJ whole genome shotgun (WGS) entry which is preliminary data.</text>
</comment>
<dbReference type="EMBL" id="JAMZMK010005955">
    <property type="protein sequence ID" value="KAI7751173.1"/>
    <property type="molecule type" value="Genomic_DNA"/>
</dbReference>
<accession>A0AAD5CZK2</accession>
<reference evidence="2" key="1">
    <citation type="submission" date="2022-06" db="EMBL/GenBank/DDBJ databases">
        <title>Uncovering the hologenomic basis of an extraordinary plant invasion.</title>
        <authorList>
            <person name="Bieker V.C."/>
            <person name="Martin M.D."/>
            <person name="Gilbert T."/>
            <person name="Hodgins K."/>
            <person name="Battlay P."/>
            <person name="Petersen B."/>
            <person name="Wilson J."/>
        </authorList>
    </citation>
    <scope>NUCLEOTIDE SEQUENCE</scope>
    <source>
        <strain evidence="2">AA19_3_7</strain>
        <tissue evidence="2">Leaf</tissue>
    </source>
</reference>
<evidence type="ECO:0000313" key="3">
    <source>
        <dbReference type="Proteomes" id="UP001206925"/>
    </source>
</evidence>
<evidence type="ECO:0000256" key="1">
    <source>
        <dbReference type="SAM" id="Coils"/>
    </source>
</evidence>
<organism evidence="2 3">
    <name type="scientific">Ambrosia artemisiifolia</name>
    <name type="common">Common ragweed</name>
    <dbReference type="NCBI Taxonomy" id="4212"/>
    <lineage>
        <taxon>Eukaryota</taxon>
        <taxon>Viridiplantae</taxon>
        <taxon>Streptophyta</taxon>
        <taxon>Embryophyta</taxon>
        <taxon>Tracheophyta</taxon>
        <taxon>Spermatophyta</taxon>
        <taxon>Magnoliopsida</taxon>
        <taxon>eudicotyledons</taxon>
        <taxon>Gunneridae</taxon>
        <taxon>Pentapetalae</taxon>
        <taxon>asterids</taxon>
        <taxon>campanulids</taxon>
        <taxon>Asterales</taxon>
        <taxon>Asteraceae</taxon>
        <taxon>Asteroideae</taxon>
        <taxon>Heliantheae alliance</taxon>
        <taxon>Heliantheae</taxon>
        <taxon>Ambrosia</taxon>
    </lineage>
</organism>
<gene>
    <name evidence="2" type="ORF">M8C21_027785</name>
</gene>
<protein>
    <submittedName>
        <fullName evidence="2">Uncharacterized protein</fullName>
    </submittedName>
</protein>
<feature type="coiled-coil region" evidence="1">
    <location>
        <begin position="24"/>
        <end position="54"/>
    </location>
</feature>
<sequence>EEKRTFLGCVAAVIPSEAELQSKLWSEQGMLDKAQKELEEAEALKKEKRRAIAKGGFSDLPISYAKLEQISSCSDGTRT</sequence>
<evidence type="ECO:0000313" key="2">
    <source>
        <dbReference type="EMBL" id="KAI7751173.1"/>
    </source>
</evidence>
<proteinExistence type="predicted"/>
<feature type="non-terminal residue" evidence="2">
    <location>
        <position position="79"/>
    </location>
</feature>
<dbReference type="AlphaFoldDB" id="A0AAD5CZK2"/>
<name>A0AAD5CZK2_AMBAR</name>
<keyword evidence="1" id="KW-0175">Coiled coil</keyword>
<dbReference type="Proteomes" id="UP001206925">
    <property type="component" value="Unassembled WGS sequence"/>
</dbReference>